<reference evidence="1" key="1">
    <citation type="submission" date="2021-02" db="EMBL/GenBank/DDBJ databases">
        <authorList>
            <person name="Dougan E. K."/>
            <person name="Rhodes N."/>
            <person name="Thang M."/>
            <person name="Chan C."/>
        </authorList>
    </citation>
    <scope>NUCLEOTIDE SEQUENCE</scope>
</reference>
<accession>A0A813KAD6</accession>
<feature type="non-terminal residue" evidence="1">
    <location>
        <position position="1"/>
    </location>
</feature>
<name>A0A813KAD6_POLGL</name>
<gene>
    <name evidence="1" type="ORF">PGLA2088_LOCUS30978</name>
</gene>
<organism evidence="1 2">
    <name type="scientific">Polarella glacialis</name>
    <name type="common">Dinoflagellate</name>
    <dbReference type="NCBI Taxonomy" id="89957"/>
    <lineage>
        <taxon>Eukaryota</taxon>
        <taxon>Sar</taxon>
        <taxon>Alveolata</taxon>
        <taxon>Dinophyceae</taxon>
        <taxon>Suessiales</taxon>
        <taxon>Suessiaceae</taxon>
        <taxon>Polarella</taxon>
    </lineage>
</organism>
<comment type="caution">
    <text evidence="1">The sequence shown here is derived from an EMBL/GenBank/DDBJ whole genome shotgun (WGS) entry which is preliminary data.</text>
</comment>
<feature type="non-terminal residue" evidence="1">
    <location>
        <position position="132"/>
    </location>
</feature>
<sequence>GLRGAGGTFFMLDQLQPDQRALWGGEEPQGSVVACDFYNAGALLPLSDKDLVALLSEQLLPSAVPAFRGAKVVDSFVGRFPAGVTWFSPGSFRSRPTLESPVDNLVCAGDWVRLGSREHGAKGLCQERAFVT</sequence>
<dbReference type="EMBL" id="CAJNNW010029099">
    <property type="protein sequence ID" value="CAE8699015.1"/>
    <property type="molecule type" value="Genomic_DNA"/>
</dbReference>
<dbReference type="Proteomes" id="UP000626109">
    <property type="component" value="Unassembled WGS sequence"/>
</dbReference>
<protein>
    <submittedName>
        <fullName evidence="1">Uncharacterized protein</fullName>
    </submittedName>
</protein>
<evidence type="ECO:0000313" key="2">
    <source>
        <dbReference type="Proteomes" id="UP000626109"/>
    </source>
</evidence>
<dbReference type="AlphaFoldDB" id="A0A813KAD6"/>
<evidence type="ECO:0000313" key="1">
    <source>
        <dbReference type="EMBL" id="CAE8699015.1"/>
    </source>
</evidence>
<proteinExistence type="predicted"/>